<dbReference type="Proteomes" id="UP000515123">
    <property type="component" value="Linkage group 1"/>
</dbReference>
<dbReference type="CDD" id="cd20289">
    <property type="entry name" value="cupin_ADO"/>
    <property type="match status" value="1"/>
</dbReference>
<dbReference type="EMBL" id="LSRQ01000122">
    <property type="protein sequence ID" value="OAY85142.1"/>
    <property type="molecule type" value="Genomic_DNA"/>
</dbReference>
<keyword evidence="5" id="KW-0560">Oxidoreductase</keyword>
<evidence type="ECO:0000256" key="1">
    <source>
        <dbReference type="ARBA" id="ARBA00001954"/>
    </source>
</evidence>
<dbReference type="SUPFAM" id="SSF51182">
    <property type="entry name" value="RmlC-like cupins"/>
    <property type="match status" value="1"/>
</dbReference>
<name>A0A199W6P1_ANACO</name>
<protein>
    <recommendedName>
        <fullName evidence="3">cysteine dioxygenase</fullName>
        <ecNumber evidence="3">1.13.11.20</ecNumber>
    </recommendedName>
</protein>
<dbReference type="InterPro" id="IPR011051">
    <property type="entry name" value="RmlC_Cupin_sf"/>
</dbReference>
<evidence type="ECO:0000313" key="11">
    <source>
        <dbReference type="RefSeq" id="XP_020100694.1"/>
    </source>
</evidence>
<proteinExistence type="inferred from homology"/>
<dbReference type="InterPro" id="IPR012864">
    <property type="entry name" value="PCO/ADO"/>
</dbReference>
<reference evidence="8 9" key="1">
    <citation type="journal article" date="2016" name="DNA Res.">
        <title>The draft genome of MD-2 pineapple using hybrid error correction of long reads.</title>
        <authorList>
            <person name="Redwan R.M."/>
            <person name="Saidin A."/>
            <person name="Kumar S.V."/>
        </authorList>
    </citation>
    <scope>NUCLEOTIDE SEQUENCE [LARGE SCALE GENOMIC DNA]</scope>
    <source>
        <strain evidence="9">cv. MD2</strain>
        <tissue evidence="8">Leaf</tissue>
    </source>
</reference>
<keyword evidence="10" id="KW-1185">Reference proteome</keyword>
<dbReference type="Proteomes" id="UP000092600">
    <property type="component" value="Unassembled WGS sequence"/>
</dbReference>
<dbReference type="OrthoDB" id="271433at2759"/>
<organism evidence="8 9">
    <name type="scientific">Ananas comosus</name>
    <name type="common">Pineapple</name>
    <name type="synonym">Ananas ananas</name>
    <dbReference type="NCBI Taxonomy" id="4615"/>
    <lineage>
        <taxon>Eukaryota</taxon>
        <taxon>Viridiplantae</taxon>
        <taxon>Streptophyta</taxon>
        <taxon>Embryophyta</taxon>
        <taxon>Tracheophyta</taxon>
        <taxon>Spermatophyta</taxon>
        <taxon>Magnoliopsida</taxon>
        <taxon>Liliopsida</taxon>
        <taxon>Poales</taxon>
        <taxon>Bromeliaceae</taxon>
        <taxon>Bromelioideae</taxon>
        <taxon>Ananas</taxon>
    </lineage>
</organism>
<gene>
    <name evidence="11" type="primary">LOC109718717</name>
    <name evidence="8" type="ORF">ACMD2_04047</name>
</gene>
<comment type="catalytic activity">
    <reaction evidence="7">
        <text>L-cysteine + O2 = 3-sulfino-L-alanine + H(+)</text>
        <dbReference type="Rhea" id="RHEA:20441"/>
        <dbReference type="ChEBI" id="CHEBI:15378"/>
        <dbReference type="ChEBI" id="CHEBI:15379"/>
        <dbReference type="ChEBI" id="CHEBI:35235"/>
        <dbReference type="ChEBI" id="CHEBI:61085"/>
        <dbReference type="EC" id="1.13.11.20"/>
    </reaction>
    <physiologicalReaction direction="left-to-right" evidence="7">
        <dbReference type="Rhea" id="RHEA:20442"/>
    </physiologicalReaction>
</comment>
<evidence type="ECO:0000256" key="6">
    <source>
        <dbReference type="ARBA" id="ARBA00023004"/>
    </source>
</evidence>
<dbReference type="GO" id="GO:0070483">
    <property type="term" value="P:detection of hypoxia"/>
    <property type="evidence" value="ECO:0007669"/>
    <property type="project" value="UniProtKB-ARBA"/>
</dbReference>
<dbReference type="Pfam" id="PF07847">
    <property type="entry name" value="PCO_ADO"/>
    <property type="match status" value="1"/>
</dbReference>
<dbReference type="PANTHER" id="PTHR22966">
    <property type="entry name" value="2-AMINOETHANETHIOL DIOXYGENASE"/>
    <property type="match status" value="1"/>
</dbReference>
<comment type="similarity">
    <text evidence="2">Belongs to the cysteine dioxygenase family.</text>
</comment>
<evidence type="ECO:0000256" key="4">
    <source>
        <dbReference type="ARBA" id="ARBA00022723"/>
    </source>
</evidence>
<dbReference type="RefSeq" id="XP_020100694.1">
    <property type="nucleotide sequence ID" value="XM_020245105.1"/>
</dbReference>
<dbReference type="GO" id="GO:0017172">
    <property type="term" value="F:cysteine dioxygenase activity"/>
    <property type="evidence" value="ECO:0007669"/>
    <property type="project" value="UniProtKB-EC"/>
</dbReference>
<keyword evidence="4" id="KW-0479">Metal-binding</keyword>
<evidence type="ECO:0000256" key="3">
    <source>
        <dbReference type="ARBA" id="ARBA00013133"/>
    </source>
</evidence>
<evidence type="ECO:0000313" key="9">
    <source>
        <dbReference type="Proteomes" id="UP000092600"/>
    </source>
</evidence>
<evidence type="ECO:0000256" key="7">
    <source>
        <dbReference type="ARBA" id="ARBA00024284"/>
    </source>
</evidence>
<evidence type="ECO:0000313" key="10">
    <source>
        <dbReference type="Proteomes" id="UP000515123"/>
    </source>
</evidence>
<sequence length="244" mass="27036">MPKIRKLYNACKESFSPNGPVSEEALERVRVILDDIKPYDVGLEQEAQAVRSWKGSARGTNGKQGRNGSNQYLPPIKYLHIHECESFSIGIFCMPPSSIIPLHNHPGMTVLSKLLYGSLHVMSYDWLDVAGPIEPSEARPAKLVRDGEMSAPCGATILYPSNGGNIHCFRAITPCALFDILSPPYSSEDGRHCSYFRKSSSKPQSGDLPSEINASDVTWLEEYQPPDSFVIRRGLYKGPVINPR</sequence>
<dbReference type="InterPro" id="IPR014710">
    <property type="entry name" value="RmlC-like_jellyroll"/>
</dbReference>
<dbReference type="EC" id="1.13.11.20" evidence="3"/>
<keyword evidence="6" id="KW-0408">Iron</keyword>
<dbReference type="AlphaFoldDB" id="A0A199W6P1"/>
<dbReference type="GeneID" id="109718717"/>
<comment type="cofactor">
    <cofactor evidence="1">
        <name>Fe(2+)</name>
        <dbReference type="ChEBI" id="CHEBI:29033"/>
    </cofactor>
</comment>
<dbReference type="PANTHER" id="PTHR22966:SF61">
    <property type="entry name" value="2-AMINOETHANETHIOL DIOXYGENASE"/>
    <property type="match status" value="1"/>
</dbReference>
<evidence type="ECO:0000256" key="5">
    <source>
        <dbReference type="ARBA" id="ARBA00023002"/>
    </source>
</evidence>
<accession>A0A199W6P1</accession>
<dbReference type="GO" id="GO:0046872">
    <property type="term" value="F:metal ion binding"/>
    <property type="evidence" value="ECO:0007669"/>
    <property type="project" value="UniProtKB-KW"/>
</dbReference>
<evidence type="ECO:0000313" key="8">
    <source>
        <dbReference type="EMBL" id="OAY85142.1"/>
    </source>
</evidence>
<dbReference type="Gene3D" id="2.60.120.10">
    <property type="entry name" value="Jelly Rolls"/>
    <property type="match status" value="1"/>
</dbReference>
<reference evidence="11" key="2">
    <citation type="submission" date="2025-04" db="UniProtKB">
        <authorList>
            <consortium name="RefSeq"/>
        </authorList>
    </citation>
    <scope>IDENTIFICATION</scope>
    <source>
        <tissue evidence="11">Leaf</tissue>
    </source>
</reference>
<evidence type="ECO:0000256" key="2">
    <source>
        <dbReference type="ARBA" id="ARBA00006622"/>
    </source>
</evidence>